<evidence type="ECO:0000256" key="1">
    <source>
        <dbReference type="SAM" id="MobiDB-lite"/>
    </source>
</evidence>
<organism evidence="2 3">
    <name type="scientific">Ceratitis capitata</name>
    <name type="common">Mediterranean fruit fly</name>
    <name type="synonym">Tephritis capitata</name>
    <dbReference type="NCBI Taxonomy" id="7213"/>
    <lineage>
        <taxon>Eukaryota</taxon>
        <taxon>Metazoa</taxon>
        <taxon>Ecdysozoa</taxon>
        <taxon>Arthropoda</taxon>
        <taxon>Hexapoda</taxon>
        <taxon>Insecta</taxon>
        <taxon>Pterygota</taxon>
        <taxon>Neoptera</taxon>
        <taxon>Endopterygota</taxon>
        <taxon>Diptera</taxon>
        <taxon>Brachycera</taxon>
        <taxon>Muscomorpha</taxon>
        <taxon>Tephritoidea</taxon>
        <taxon>Tephritidae</taxon>
        <taxon>Ceratitis</taxon>
        <taxon>Ceratitis</taxon>
    </lineage>
</organism>
<protein>
    <submittedName>
        <fullName evidence="2">(Mediterranean fruit fly) hypothetical protein</fullName>
    </submittedName>
</protein>
<feature type="compositionally biased region" description="Basic and acidic residues" evidence="1">
    <location>
        <begin position="1"/>
        <end position="11"/>
    </location>
</feature>
<dbReference type="Proteomes" id="UP000606786">
    <property type="component" value="Unassembled WGS sequence"/>
</dbReference>
<keyword evidence="3" id="KW-1185">Reference proteome</keyword>
<dbReference type="AlphaFoldDB" id="A0A811UTM1"/>
<name>A0A811UTM1_CERCA</name>
<dbReference type="EMBL" id="CAJHJT010000023">
    <property type="protein sequence ID" value="CAD7001668.1"/>
    <property type="molecule type" value="Genomic_DNA"/>
</dbReference>
<gene>
    <name evidence="2" type="ORF">CCAP1982_LOCUS10159</name>
</gene>
<reference evidence="2" key="1">
    <citation type="submission" date="2020-11" db="EMBL/GenBank/DDBJ databases">
        <authorList>
            <person name="Whitehead M."/>
        </authorList>
    </citation>
    <scope>NUCLEOTIDE SEQUENCE</scope>
    <source>
        <strain evidence="2">EGII</strain>
    </source>
</reference>
<accession>A0A811UTM1</accession>
<evidence type="ECO:0000313" key="2">
    <source>
        <dbReference type="EMBL" id="CAD7001668.1"/>
    </source>
</evidence>
<feature type="region of interest" description="Disordered" evidence="1">
    <location>
        <begin position="1"/>
        <end position="35"/>
    </location>
</feature>
<evidence type="ECO:0000313" key="3">
    <source>
        <dbReference type="Proteomes" id="UP000606786"/>
    </source>
</evidence>
<proteinExistence type="predicted"/>
<comment type="caution">
    <text evidence="2">The sequence shown here is derived from an EMBL/GenBank/DDBJ whole genome shotgun (WGS) entry which is preliminary data.</text>
</comment>
<sequence>MAEGETKKIGAEEAYNTFPVRQGHSRSRSHNEGHTLQTNMSNKACFRCRKNSHSAEKCICKNWVCFKYNKKGHKANHCLSKQFALQSNVHLKTVKRWWKQQASQVFQPKLSLNL</sequence>